<proteinExistence type="predicted"/>
<dbReference type="AlphaFoldDB" id="A0A6J7K6G3"/>
<organism evidence="1">
    <name type="scientific">freshwater metagenome</name>
    <dbReference type="NCBI Taxonomy" id="449393"/>
    <lineage>
        <taxon>unclassified sequences</taxon>
        <taxon>metagenomes</taxon>
        <taxon>ecological metagenomes</taxon>
    </lineage>
</organism>
<name>A0A6J7K6G3_9ZZZZ</name>
<sequence length="54" mass="5896">MSPTLGFRVVMVEGHSRFAGERQLNWQDGAVSGKLGVLREHPLAGSKETTPTCR</sequence>
<protein>
    <submittedName>
        <fullName evidence="1">Unannotated protein</fullName>
    </submittedName>
</protein>
<evidence type="ECO:0000313" key="1">
    <source>
        <dbReference type="EMBL" id="CAB4950781.1"/>
    </source>
</evidence>
<accession>A0A6J7K6G3</accession>
<dbReference type="EMBL" id="CAFBNC010000124">
    <property type="protein sequence ID" value="CAB4950781.1"/>
    <property type="molecule type" value="Genomic_DNA"/>
</dbReference>
<reference evidence="1" key="1">
    <citation type="submission" date="2020-05" db="EMBL/GenBank/DDBJ databases">
        <authorList>
            <person name="Chiriac C."/>
            <person name="Salcher M."/>
            <person name="Ghai R."/>
            <person name="Kavagutti S V."/>
        </authorList>
    </citation>
    <scope>NUCLEOTIDE SEQUENCE</scope>
</reference>
<gene>
    <name evidence="1" type="ORF">UFOPK3733_01862</name>
</gene>